<accession>A0A061DP01</accession>
<dbReference type="InParanoid" id="A0A061DP01"/>
<proteinExistence type="predicted"/>
<dbReference type="HOGENOM" id="CLU_2390401_0_0_1"/>
<evidence type="ECO:0000313" key="2">
    <source>
        <dbReference type="Proteomes" id="UP000026915"/>
    </source>
</evidence>
<keyword evidence="2" id="KW-1185">Reference proteome</keyword>
<dbReference type="AlphaFoldDB" id="A0A061DP01"/>
<dbReference type="Proteomes" id="UP000026915">
    <property type="component" value="Chromosome 1"/>
</dbReference>
<sequence length="94" mass="10771">MYQMVKIPEFSSSSAVQTRGEKGKKKTRILPEKFGENQEKSRNQEFKSTNVVNFSILYCVKVVSPLIKARELHPRTNSLSISKILTLDTVQNRL</sequence>
<dbReference type="Gramene" id="EOX94142">
    <property type="protein sequence ID" value="EOX94142"/>
    <property type="gene ID" value="TCM_003412"/>
</dbReference>
<name>A0A061DP01_THECC</name>
<protein>
    <submittedName>
        <fullName evidence="1">Uncharacterized protein</fullName>
    </submittedName>
</protein>
<dbReference type="EMBL" id="CM001879">
    <property type="protein sequence ID" value="EOX94142.1"/>
    <property type="molecule type" value="Genomic_DNA"/>
</dbReference>
<evidence type="ECO:0000313" key="1">
    <source>
        <dbReference type="EMBL" id="EOX94142.1"/>
    </source>
</evidence>
<gene>
    <name evidence="1" type="ORF">TCM_003412</name>
</gene>
<organism evidence="1 2">
    <name type="scientific">Theobroma cacao</name>
    <name type="common">Cacao</name>
    <name type="synonym">Cocoa</name>
    <dbReference type="NCBI Taxonomy" id="3641"/>
    <lineage>
        <taxon>Eukaryota</taxon>
        <taxon>Viridiplantae</taxon>
        <taxon>Streptophyta</taxon>
        <taxon>Embryophyta</taxon>
        <taxon>Tracheophyta</taxon>
        <taxon>Spermatophyta</taxon>
        <taxon>Magnoliopsida</taxon>
        <taxon>eudicotyledons</taxon>
        <taxon>Gunneridae</taxon>
        <taxon>Pentapetalae</taxon>
        <taxon>rosids</taxon>
        <taxon>malvids</taxon>
        <taxon>Malvales</taxon>
        <taxon>Malvaceae</taxon>
        <taxon>Byttnerioideae</taxon>
        <taxon>Theobroma</taxon>
    </lineage>
</organism>
<reference evidence="1 2" key="1">
    <citation type="journal article" date="2013" name="Genome Biol.">
        <title>The genome sequence of the most widely cultivated cacao type and its use to identify candidate genes regulating pod color.</title>
        <authorList>
            <person name="Motamayor J.C."/>
            <person name="Mockaitis K."/>
            <person name="Schmutz J."/>
            <person name="Haiminen N."/>
            <person name="Iii D.L."/>
            <person name="Cornejo O."/>
            <person name="Findley S.D."/>
            <person name="Zheng P."/>
            <person name="Utro F."/>
            <person name="Royaert S."/>
            <person name="Saski C."/>
            <person name="Jenkins J."/>
            <person name="Podicheti R."/>
            <person name="Zhao M."/>
            <person name="Scheffler B.E."/>
            <person name="Stack J.C."/>
            <person name="Feltus F.A."/>
            <person name="Mustiga G.M."/>
            <person name="Amores F."/>
            <person name="Phillips W."/>
            <person name="Marelli J.P."/>
            <person name="May G.D."/>
            <person name="Shapiro H."/>
            <person name="Ma J."/>
            <person name="Bustamante C.D."/>
            <person name="Schnell R.J."/>
            <person name="Main D."/>
            <person name="Gilbert D."/>
            <person name="Parida L."/>
            <person name="Kuhn D.N."/>
        </authorList>
    </citation>
    <scope>NUCLEOTIDE SEQUENCE [LARGE SCALE GENOMIC DNA]</scope>
    <source>
        <strain evidence="2">cv. Matina 1-6</strain>
    </source>
</reference>